<gene>
    <name evidence="2" type="ORF">BGZ65_010228</name>
</gene>
<feature type="region of interest" description="Disordered" evidence="1">
    <location>
        <begin position="97"/>
        <end position="142"/>
    </location>
</feature>
<evidence type="ECO:0000256" key="1">
    <source>
        <dbReference type="SAM" id="MobiDB-lite"/>
    </source>
</evidence>
<feature type="compositionally biased region" description="Low complexity" evidence="1">
    <location>
        <begin position="97"/>
        <end position="123"/>
    </location>
</feature>
<sequence>MTATTFASGPPSPAASINAFDISMSPMPEGTLSNENRVQLQQELEQIRSMMAESQASYNVVYVRIPKLQQLVLSTHAQVAAAKQALLEAKGTLLSALSSPSSSLSSSPSSSNNSSATNSNSSSPPSPFSPLNHVMQDKEHEQKVRRLEEEHMQLGINLSNILRKKAEAEANKKKLSDYLMQAKQRIKDIEQKLRE</sequence>
<dbReference type="EMBL" id="JAAAHW010001642">
    <property type="protein sequence ID" value="KAF9994171.1"/>
    <property type="molecule type" value="Genomic_DNA"/>
</dbReference>
<proteinExistence type="predicted"/>
<evidence type="ECO:0000313" key="2">
    <source>
        <dbReference type="EMBL" id="KAF9994171.1"/>
    </source>
</evidence>
<reference evidence="2" key="1">
    <citation type="journal article" date="2020" name="Fungal Divers.">
        <title>Resolving the Mortierellaceae phylogeny through synthesis of multi-gene phylogenetics and phylogenomics.</title>
        <authorList>
            <person name="Vandepol N."/>
            <person name="Liber J."/>
            <person name="Desiro A."/>
            <person name="Na H."/>
            <person name="Kennedy M."/>
            <person name="Barry K."/>
            <person name="Grigoriev I.V."/>
            <person name="Miller A.N."/>
            <person name="O'Donnell K."/>
            <person name="Stajich J.E."/>
            <person name="Bonito G."/>
        </authorList>
    </citation>
    <scope>NUCLEOTIDE SEQUENCE</scope>
    <source>
        <strain evidence="2">MES-2147</strain>
    </source>
</reference>
<accession>A0A9P6MDN2</accession>
<dbReference type="Proteomes" id="UP000749646">
    <property type="component" value="Unassembled WGS sequence"/>
</dbReference>
<keyword evidence="3" id="KW-1185">Reference proteome</keyword>
<evidence type="ECO:0000313" key="3">
    <source>
        <dbReference type="Proteomes" id="UP000749646"/>
    </source>
</evidence>
<dbReference type="AlphaFoldDB" id="A0A9P6MDN2"/>
<organism evidence="2 3">
    <name type="scientific">Modicella reniformis</name>
    <dbReference type="NCBI Taxonomy" id="1440133"/>
    <lineage>
        <taxon>Eukaryota</taxon>
        <taxon>Fungi</taxon>
        <taxon>Fungi incertae sedis</taxon>
        <taxon>Mucoromycota</taxon>
        <taxon>Mortierellomycotina</taxon>
        <taxon>Mortierellomycetes</taxon>
        <taxon>Mortierellales</taxon>
        <taxon>Mortierellaceae</taxon>
        <taxon>Modicella</taxon>
    </lineage>
</organism>
<protein>
    <submittedName>
        <fullName evidence="2">Uncharacterized protein</fullName>
    </submittedName>
</protein>
<name>A0A9P6MDN2_9FUNG</name>
<comment type="caution">
    <text evidence="2">The sequence shown here is derived from an EMBL/GenBank/DDBJ whole genome shotgun (WGS) entry which is preliminary data.</text>
</comment>
<dbReference type="OrthoDB" id="2428874at2759"/>